<comment type="similarity">
    <text evidence="1">Belongs to the UPF0145 family.</text>
</comment>
<dbReference type="PANTHER" id="PTHR34068">
    <property type="entry name" value="UPF0145 PROTEIN YBJQ"/>
    <property type="match status" value="1"/>
</dbReference>
<gene>
    <name evidence="3" type="ORF">PXX05_14010</name>
</gene>
<evidence type="ECO:0000256" key="1">
    <source>
        <dbReference type="ARBA" id="ARBA00010751"/>
    </source>
</evidence>
<dbReference type="Gene3D" id="3.30.110.70">
    <property type="entry name" value="Hypothetical protein apc22750. Chain B"/>
    <property type="match status" value="3"/>
</dbReference>
<keyword evidence="2" id="KW-0472">Membrane</keyword>
<organism evidence="3 4">
    <name type="scientific">Legionella cardiaca</name>
    <dbReference type="NCBI Taxonomy" id="1071983"/>
    <lineage>
        <taxon>Bacteria</taxon>
        <taxon>Pseudomonadati</taxon>
        <taxon>Pseudomonadota</taxon>
        <taxon>Gammaproteobacteria</taxon>
        <taxon>Legionellales</taxon>
        <taxon>Legionellaceae</taxon>
        <taxon>Legionella</taxon>
    </lineage>
</organism>
<dbReference type="PANTHER" id="PTHR34068:SF2">
    <property type="entry name" value="UPF0145 PROTEIN SCO3412"/>
    <property type="match status" value="1"/>
</dbReference>
<dbReference type="Proteomes" id="UP001222087">
    <property type="component" value="Chromosome"/>
</dbReference>
<dbReference type="RefSeq" id="WP_275088808.1">
    <property type="nucleotide sequence ID" value="NZ_CP119078.1"/>
</dbReference>
<evidence type="ECO:0000256" key="2">
    <source>
        <dbReference type="SAM" id="Phobius"/>
    </source>
</evidence>
<name>A0ABY8AQM4_9GAMM</name>
<dbReference type="SUPFAM" id="SSF117782">
    <property type="entry name" value="YbjQ-like"/>
    <property type="match status" value="3"/>
</dbReference>
<dbReference type="InterPro" id="IPR002765">
    <property type="entry name" value="UPF0145_YbjQ-like"/>
</dbReference>
<reference evidence="3 4" key="1">
    <citation type="submission" date="2023-02" db="EMBL/GenBank/DDBJ databases">
        <title>Genome Sequence of L. cardiaca H63T.</title>
        <authorList>
            <person name="Lopez A.E."/>
            <person name="Cianciotto N.P."/>
        </authorList>
    </citation>
    <scope>NUCLEOTIDE SEQUENCE [LARGE SCALE GENOMIC DNA]</scope>
    <source>
        <strain evidence="3 4">H63</strain>
    </source>
</reference>
<keyword evidence="2" id="KW-0812">Transmembrane</keyword>
<dbReference type="EMBL" id="CP119078">
    <property type="protein sequence ID" value="WED42994.1"/>
    <property type="molecule type" value="Genomic_DNA"/>
</dbReference>
<keyword evidence="4" id="KW-1185">Reference proteome</keyword>
<evidence type="ECO:0000313" key="4">
    <source>
        <dbReference type="Proteomes" id="UP001222087"/>
    </source>
</evidence>
<keyword evidence="2" id="KW-1133">Transmembrane helix</keyword>
<protein>
    <submittedName>
        <fullName evidence="3">Heavy metal-binding domain-containing protein</fullName>
    </submittedName>
</protein>
<dbReference type="InterPro" id="IPR035439">
    <property type="entry name" value="UPF0145_dom_sf"/>
</dbReference>
<proteinExistence type="inferred from homology"/>
<dbReference type="Pfam" id="PF01906">
    <property type="entry name" value="YbjQ_1"/>
    <property type="match status" value="3"/>
</dbReference>
<feature type="transmembrane region" description="Helical" evidence="2">
    <location>
        <begin position="384"/>
        <end position="402"/>
    </location>
</feature>
<sequence length="406" mass="43386">MAVTTGLSGNEIYCLAEKGYAPGNIVVGNSVHSLGIIRSVGTGLKAMLGGELAQITQLIEDGRKTAYQRLLQEAVNHHATGITGVDSQLIFHAGNVEFLAIGSGIHANGSTPLNKFSTADDGQELYAQLDAGYKPVCFAFGNVAYSMGIGRGILGSLKTLARGEIKEYSNIFNHTRHLALTRIIGHAKEHKANAVLGIKTTILPFGGVNEMLMVGTASFNAKLPADKINDPISSDMTNIEMWNMASKGYMPLRLLLGTSVYSLGLVGGITSALKSFVRGEINELTRLIYDARENALAIINEEARTIGADDVIGVKTYVYQLGNGLIEFLAIGTAVKKVSNITPESAQLPPQAIIVDKDTFYDSNIVNSIDVNVNAGAKPINKPFASIIIPFIIALVLLHLFAKIFL</sequence>
<evidence type="ECO:0000313" key="3">
    <source>
        <dbReference type="EMBL" id="WED42994.1"/>
    </source>
</evidence>
<accession>A0ABY8AQM4</accession>